<sequence length="668" mass="74034">MQVKVVLPSGEVNVPVEPNSTPGHLKENLKYSIRVPPKQIKLTCEGRELDDIKPLAGEPNNVTDGAVLVAERREGVVEDESLSAKSSPPPAMIRKEEPPKPKKPKKDVVRPTLSEGDVKKDKTLSPGHQGWAVKSAYLEAKSKKRHMAYLKIENSEEKKAYPEHEDFSVVLALGDPQCSPVWTAVVQQLEIGERATFTLSRKALDFNPESLAPDDFVSAWEVELIRVVEVEDVAEDYQQLCPQLWYGHAGVGTVSGLTELMRLLEIEITGGKDRAEDLDAAAVHWRVRRWMPEGTFCIASSRERIAILPGYGLVPIEDQNAPPVSIAVGEGQQEAVELIAARLGPGGKGHLYLKSQALKGNRPNGCVIMDVELVALDPCRGPGTPGWRGWQSLINERETGDQWLDEADGRRKQLETFGTLRKSTEDSKGAEAHVAEQVHKFAYNAERRYRRGLKWIEMDKKDDRKLQLEQATLRMRLAKAMSLAHMRFGENPEPANESEKAALKEARQLLAEVLKVSEELKNDGVKYECMKMNLQVCIQDEDVPEARKVLSQLQEERPDDEDLKSDNARINRLENELSLKKGAGTVEELQKDLQQAVTAGDKPKVGEILEALLGMFKESKVTYDAVKTCKVGKDVGNAMKMGDPDIAALGRKAVGEIQALAQRAALGI</sequence>
<proteinExistence type="predicted"/>
<dbReference type="Pfam" id="PF00240">
    <property type="entry name" value="ubiquitin"/>
    <property type="match status" value="1"/>
</dbReference>
<name>A0A812PV35_SYMPI</name>
<dbReference type="PROSITE" id="PS50053">
    <property type="entry name" value="UBIQUITIN_2"/>
    <property type="match status" value="1"/>
</dbReference>
<feature type="domain" description="Ubiquitin-like" evidence="2">
    <location>
        <begin position="1"/>
        <end position="56"/>
    </location>
</feature>
<reference evidence="3" key="1">
    <citation type="submission" date="2021-02" db="EMBL/GenBank/DDBJ databases">
        <authorList>
            <person name="Dougan E. K."/>
            <person name="Rhodes N."/>
            <person name="Thang M."/>
            <person name="Chan C."/>
        </authorList>
    </citation>
    <scope>NUCLEOTIDE SEQUENCE</scope>
</reference>
<keyword evidence="4" id="KW-1185">Reference proteome</keyword>
<dbReference type="SUPFAM" id="SSF54236">
    <property type="entry name" value="Ubiquitin-like"/>
    <property type="match status" value="1"/>
</dbReference>
<evidence type="ECO:0000256" key="1">
    <source>
        <dbReference type="SAM" id="MobiDB-lite"/>
    </source>
</evidence>
<evidence type="ECO:0000259" key="2">
    <source>
        <dbReference type="PROSITE" id="PS50053"/>
    </source>
</evidence>
<dbReference type="InterPro" id="IPR000626">
    <property type="entry name" value="Ubiquitin-like_dom"/>
</dbReference>
<dbReference type="AlphaFoldDB" id="A0A812PV35"/>
<dbReference type="OrthoDB" id="421437at2759"/>
<accession>A0A812PV35</accession>
<dbReference type="Proteomes" id="UP000649617">
    <property type="component" value="Unassembled WGS sequence"/>
</dbReference>
<dbReference type="CDD" id="cd17039">
    <property type="entry name" value="Ubl_ubiquitin_like"/>
    <property type="match status" value="1"/>
</dbReference>
<organism evidence="3 4">
    <name type="scientific">Symbiodinium pilosum</name>
    <name type="common">Dinoflagellate</name>
    <dbReference type="NCBI Taxonomy" id="2952"/>
    <lineage>
        <taxon>Eukaryota</taxon>
        <taxon>Sar</taxon>
        <taxon>Alveolata</taxon>
        <taxon>Dinophyceae</taxon>
        <taxon>Suessiales</taxon>
        <taxon>Symbiodiniaceae</taxon>
        <taxon>Symbiodinium</taxon>
    </lineage>
</organism>
<evidence type="ECO:0000313" key="4">
    <source>
        <dbReference type="Proteomes" id="UP000649617"/>
    </source>
</evidence>
<dbReference type="InterPro" id="IPR029071">
    <property type="entry name" value="Ubiquitin-like_domsf"/>
</dbReference>
<feature type="region of interest" description="Disordered" evidence="1">
    <location>
        <begin position="74"/>
        <end position="127"/>
    </location>
</feature>
<evidence type="ECO:0000313" key="3">
    <source>
        <dbReference type="EMBL" id="CAE7347892.1"/>
    </source>
</evidence>
<protein>
    <recommendedName>
        <fullName evidence="2">Ubiquitin-like domain-containing protein</fullName>
    </recommendedName>
</protein>
<dbReference type="Gene3D" id="3.10.20.90">
    <property type="entry name" value="Phosphatidylinositol 3-kinase Catalytic Subunit, Chain A, domain 1"/>
    <property type="match status" value="1"/>
</dbReference>
<comment type="caution">
    <text evidence="3">The sequence shown here is derived from an EMBL/GenBank/DDBJ whole genome shotgun (WGS) entry which is preliminary data.</text>
</comment>
<dbReference type="EMBL" id="CAJNIZ010013370">
    <property type="protein sequence ID" value="CAE7347892.1"/>
    <property type="molecule type" value="Genomic_DNA"/>
</dbReference>
<gene>
    <name evidence="3" type="ORF">SPIL2461_LOCUS8259</name>
</gene>